<evidence type="ECO:0000256" key="4">
    <source>
        <dbReference type="ARBA" id="ARBA00007637"/>
    </source>
</evidence>
<keyword evidence="14" id="KW-1185">Reference proteome</keyword>
<comment type="similarity">
    <text evidence="4">Belongs to the NAD(P)-dependent epimerase/dehydratase family.</text>
</comment>
<evidence type="ECO:0000256" key="9">
    <source>
        <dbReference type="ARBA" id="ARBA00023235"/>
    </source>
</evidence>
<dbReference type="InterPro" id="IPR036291">
    <property type="entry name" value="NAD(P)-bd_dom_sf"/>
</dbReference>
<proteinExistence type="inferred from homology"/>
<comment type="catalytic activity">
    <reaction evidence="1">
        <text>UDP-alpha-D-glucose = UDP-alpha-D-galactose</text>
        <dbReference type="Rhea" id="RHEA:22168"/>
        <dbReference type="ChEBI" id="CHEBI:58885"/>
        <dbReference type="ChEBI" id="CHEBI:66914"/>
        <dbReference type="EC" id="5.1.3.2"/>
    </reaction>
</comment>
<feature type="domain" description="NAD-dependent epimerase/dehydratase" evidence="12">
    <location>
        <begin position="3"/>
        <end position="183"/>
    </location>
</feature>
<keyword evidence="8" id="KW-0119">Carbohydrate metabolism</keyword>
<sequence length="291" mass="32696">MKILVLGGTRFFGAHLVKSLIVEGHNVIVATRGNSDFAFQGQAQFEKADRNNLDDLKRLAELEPFDLIYDQVCMSAKNANDACTAFKGKCKRYIFTSTGSVYDPENDLELSEELFDHKHYPIKLEDTDPYDYQEAKRQAEAVFSQTASFPVVMVRFPHVIGQDDYTHRLKFHIDAIKNGKEIYFPSFSSRLGFIQSHVAGQFLNYIGKQSFTGAVNAVGTGYISMADLVAMIEQKTGKKAVIASVATEANHSPFGFSTDFMMPNQKARSLGFQFDSLTQYLPELIDWYAKS</sequence>
<organism evidence="13 14">
    <name type="scientific">Bacteriovorax antarcticus</name>
    <dbReference type="NCBI Taxonomy" id="3088717"/>
    <lineage>
        <taxon>Bacteria</taxon>
        <taxon>Pseudomonadati</taxon>
        <taxon>Bdellovibrionota</taxon>
        <taxon>Bacteriovoracia</taxon>
        <taxon>Bacteriovoracales</taxon>
        <taxon>Bacteriovoracaceae</taxon>
        <taxon>Bacteriovorax</taxon>
    </lineage>
</organism>
<dbReference type="InterPro" id="IPR001509">
    <property type="entry name" value="Epimerase_deHydtase"/>
</dbReference>
<evidence type="ECO:0000256" key="11">
    <source>
        <dbReference type="ARBA" id="ARBA00033067"/>
    </source>
</evidence>
<evidence type="ECO:0000256" key="3">
    <source>
        <dbReference type="ARBA" id="ARBA00004947"/>
    </source>
</evidence>
<dbReference type="RefSeq" id="WP_323577535.1">
    <property type="nucleotide sequence ID" value="NZ_JAYGJQ010000002.1"/>
</dbReference>
<dbReference type="EC" id="5.1.3.2" evidence="5"/>
<dbReference type="EMBL" id="JAYGJQ010000002">
    <property type="protein sequence ID" value="MEA9357506.1"/>
    <property type="molecule type" value="Genomic_DNA"/>
</dbReference>
<dbReference type="Gene3D" id="3.40.50.720">
    <property type="entry name" value="NAD(P)-binding Rossmann-like Domain"/>
    <property type="match status" value="1"/>
</dbReference>
<evidence type="ECO:0000256" key="10">
    <source>
        <dbReference type="ARBA" id="ARBA00031367"/>
    </source>
</evidence>
<comment type="cofactor">
    <cofactor evidence="2">
        <name>NAD(+)</name>
        <dbReference type="ChEBI" id="CHEBI:57540"/>
    </cofactor>
</comment>
<comment type="caution">
    <text evidence="13">The sequence shown here is derived from an EMBL/GenBank/DDBJ whole genome shotgun (WGS) entry which is preliminary data.</text>
</comment>
<keyword evidence="9" id="KW-0413">Isomerase</keyword>
<evidence type="ECO:0000256" key="8">
    <source>
        <dbReference type="ARBA" id="ARBA00023144"/>
    </source>
</evidence>
<evidence type="ECO:0000313" key="13">
    <source>
        <dbReference type="EMBL" id="MEA9357506.1"/>
    </source>
</evidence>
<evidence type="ECO:0000313" key="14">
    <source>
        <dbReference type="Proteomes" id="UP001302274"/>
    </source>
</evidence>
<evidence type="ECO:0000256" key="7">
    <source>
        <dbReference type="ARBA" id="ARBA00023027"/>
    </source>
</evidence>
<dbReference type="Proteomes" id="UP001302274">
    <property type="component" value="Unassembled WGS sequence"/>
</dbReference>
<evidence type="ECO:0000256" key="2">
    <source>
        <dbReference type="ARBA" id="ARBA00001911"/>
    </source>
</evidence>
<dbReference type="PANTHER" id="PTHR43725:SF47">
    <property type="entry name" value="UDP-GLUCOSE 4-EPIMERASE"/>
    <property type="match status" value="1"/>
</dbReference>
<keyword evidence="7" id="KW-0520">NAD</keyword>
<gene>
    <name evidence="13" type="ORF">SHI21_14860</name>
</gene>
<comment type="pathway">
    <text evidence="3">Carbohydrate metabolism; galactose metabolism.</text>
</comment>
<evidence type="ECO:0000256" key="6">
    <source>
        <dbReference type="ARBA" id="ARBA00018569"/>
    </source>
</evidence>
<dbReference type="PANTHER" id="PTHR43725">
    <property type="entry name" value="UDP-GLUCOSE 4-EPIMERASE"/>
    <property type="match status" value="1"/>
</dbReference>
<evidence type="ECO:0000256" key="1">
    <source>
        <dbReference type="ARBA" id="ARBA00000083"/>
    </source>
</evidence>
<protein>
    <recommendedName>
        <fullName evidence="6">UDP-glucose 4-epimerase</fullName>
        <ecNumber evidence="5">5.1.3.2</ecNumber>
    </recommendedName>
    <alternativeName>
        <fullName evidence="11">Galactowaldenase</fullName>
    </alternativeName>
    <alternativeName>
        <fullName evidence="10">UDP-galactose 4-epimerase</fullName>
    </alternativeName>
</protein>
<evidence type="ECO:0000256" key="5">
    <source>
        <dbReference type="ARBA" id="ARBA00013189"/>
    </source>
</evidence>
<reference evidence="13 14" key="1">
    <citation type="submission" date="2023-11" db="EMBL/GenBank/DDBJ databases">
        <title>A Novel Polar Bacteriovorax (B. antarcticus) Isolated from the Biocrust in Antarctica.</title>
        <authorList>
            <person name="Mun W."/>
            <person name="Choi S.Y."/>
            <person name="Mitchell R.J."/>
        </authorList>
    </citation>
    <scope>NUCLEOTIDE SEQUENCE [LARGE SCALE GENOMIC DNA]</scope>
    <source>
        <strain evidence="13 14">PP10</strain>
    </source>
</reference>
<keyword evidence="8" id="KW-0299">Galactose metabolism</keyword>
<dbReference type="SUPFAM" id="SSF51735">
    <property type="entry name" value="NAD(P)-binding Rossmann-fold domains"/>
    <property type="match status" value="1"/>
</dbReference>
<name>A0ABU5VWR3_9BACT</name>
<dbReference type="Pfam" id="PF01370">
    <property type="entry name" value="Epimerase"/>
    <property type="match status" value="1"/>
</dbReference>
<evidence type="ECO:0000259" key="12">
    <source>
        <dbReference type="Pfam" id="PF01370"/>
    </source>
</evidence>
<accession>A0ABU5VWR3</accession>